<dbReference type="Gene3D" id="3.40.640.10">
    <property type="entry name" value="Type I PLP-dependent aspartate aminotransferase-like (Major domain)"/>
    <property type="match status" value="1"/>
</dbReference>
<gene>
    <name evidence="12" type="primary">hisC2</name>
    <name evidence="9" type="synonym">hisC</name>
    <name evidence="11" type="ORF">BV133_1179</name>
    <name evidence="12" type="ORF">BVIRIDIS_29220</name>
</gene>
<evidence type="ECO:0000256" key="4">
    <source>
        <dbReference type="ARBA" id="ARBA00011738"/>
    </source>
</evidence>
<dbReference type="HAMAP" id="MF_01023">
    <property type="entry name" value="HisC_aminotrans_2"/>
    <property type="match status" value="1"/>
</dbReference>
<protein>
    <recommendedName>
        <fullName evidence="9">Histidinol-phosphate aminotransferase</fullName>
        <ecNumber evidence="9">2.6.1.9</ecNumber>
    </recommendedName>
    <alternativeName>
        <fullName evidence="9">Imidazole acetol-phosphate transaminase</fullName>
    </alternativeName>
</protein>
<comment type="cofactor">
    <cofactor evidence="1 9">
        <name>pyridoxal 5'-phosphate</name>
        <dbReference type="ChEBI" id="CHEBI:597326"/>
    </cofactor>
</comment>
<evidence type="ECO:0000256" key="7">
    <source>
        <dbReference type="ARBA" id="ARBA00022898"/>
    </source>
</evidence>
<reference evidence="13" key="3">
    <citation type="journal article" date="2016" name="Genome Announc.">
        <title>Revised genome sequence of the purple photosynthetic bacterium Blastochloris viridis.</title>
        <authorList>
            <person name="Liu L.N."/>
            <person name="Faulkner M."/>
            <person name="Liu X."/>
            <person name="Huang F."/>
            <person name="Darby A.C."/>
            <person name="Hall N."/>
        </authorList>
    </citation>
    <scope>NUCLEOTIDE SEQUENCE [LARGE SCALE GENOMIC DNA]</scope>
    <source>
        <strain evidence="13">ATCC 19567 / DSM 133 / F</strain>
    </source>
</reference>
<comment type="pathway">
    <text evidence="2 9">Amino-acid biosynthesis; L-histidine biosynthesis; L-histidine from 5-phospho-alpha-D-ribose 1-diphosphate: step 7/9.</text>
</comment>
<dbReference type="InterPro" id="IPR004839">
    <property type="entry name" value="Aminotransferase_I/II_large"/>
</dbReference>
<dbReference type="Gene3D" id="3.90.1150.10">
    <property type="entry name" value="Aspartate Aminotransferase, domain 1"/>
    <property type="match status" value="1"/>
</dbReference>
<dbReference type="UniPathway" id="UPA00031">
    <property type="reaction ID" value="UER00012"/>
</dbReference>
<dbReference type="PATRIC" id="fig|1079.6.peg.163"/>
<comment type="subunit">
    <text evidence="4 9">Homodimer.</text>
</comment>
<keyword evidence="5 9" id="KW-0032">Aminotransferase</keyword>
<accession>A0A0H5B970</accession>
<dbReference type="InterPro" id="IPR015424">
    <property type="entry name" value="PyrdxlP-dep_Trfase"/>
</dbReference>
<dbReference type="KEGG" id="bvr:BVIR_156"/>
<dbReference type="SUPFAM" id="SSF53383">
    <property type="entry name" value="PLP-dependent transferases"/>
    <property type="match status" value="1"/>
</dbReference>
<dbReference type="InterPro" id="IPR015422">
    <property type="entry name" value="PyrdxlP-dep_Trfase_small"/>
</dbReference>
<evidence type="ECO:0000256" key="1">
    <source>
        <dbReference type="ARBA" id="ARBA00001933"/>
    </source>
</evidence>
<dbReference type="Proteomes" id="UP000065734">
    <property type="component" value="Chromosome I"/>
</dbReference>
<dbReference type="PANTHER" id="PTHR43643:SF3">
    <property type="entry name" value="HISTIDINOL-PHOSPHATE AMINOTRANSFERASE"/>
    <property type="match status" value="1"/>
</dbReference>
<evidence type="ECO:0000313" key="12">
    <source>
        <dbReference type="EMBL" id="CUU43894.1"/>
    </source>
</evidence>
<dbReference type="OrthoDB" id="9809616at2"/>
<keyword evidence="13" id="KW-1185">Reference proteome</keyword>
<dbReference type="InterPro" id="IPR015421">
    <property type="entry name" value="PyrdxlP-dep_Trfase_major"/>
</dbReference>
<dbReference type="InterPro" id="IPR050106">
    <property type="entry name" value="HistidinolP_aminotransfase"/>
</dbReference>
<proteinExistence type="inferred from homology"/>
<dbReference type="InterPro" id="IPR005861">
    <property type="entry name" value="HisP_aminotrans"/>
</dbReference>
<reference evidence="11" key="1">
    <citation type="journal article" date="2015" name="Genome Announc.">
        <title>Complete Genome Sequence of the Bacteriochlorophyll b-Producing Photosynthetic Bacterium Blastochloris viridis.</title>
        <authorList>
            <person name="Tsukatani Y."/>
            <person name="Hirose Y."/>
            <person name="Harada J."/>
            <person name="Misawa N."/>
            <person name="Mori K."/>
            <person name="Inoue K."/>
            <person name="Tamiaki H."/>
        </authorList>
    </citation>
    <scope>NUCLEOTIDE SEQUENCE [LARGE SCALE GENOMIC DNA]</scope>
    <source>
        <strain evidence="11">DSM 133</strain>
    </source>
</reference>
<comment type="catalytic activity">
    <reaction evidence="8 9">
        <text>L-histidinol phosphate + 2-oxoglutarate = 3-(imidazol-4-yl)-2-oxopropyl phosphate + L-glutamate</text>
        <dbReference type="Rhea" id="RHEA:23744"/>
        <dbReference type="ChEBI" id="CHEBI:16810"/>
        <dbReference type="ChEBI" id="CHEBI:29985"/>
        <dbReference type="ChEBI" id="CHEBI:57766"/>
        <dbReference type="ChEBI" id="CHEBI:57980"/>
        <dbReference type="EC" id="2.6.1.9"/>
    </reaction>
</comment>
<dbReference type="AlphaFoldDB" id="A0A0H5B970"/>
<evidence type="ECO:0000256" key="5">
    <source>
        <dbReference type="ARBA" id="ARBA00022576"/>
    </source>
</evidence>
<keyword evidence="9" id="KW-0028">Amino-acid biosynthesis</keyword>
<feature type="domain" description="Aminotransferase class I/classII large" evidence="10">
    <location>
        <begin position="31"/>
        <end position="360"/>
    </location>
</feature>
<dbReference type="EMBL" id="LN907867">
    <property type="protein sequence ID" value="CUU43894.1"/>
    <property type="molecule type" value="Genomic_DNA"/>
</dbReference>
<evidence type="ECO:0000256" key="6">
    <source>
        <dbReference type="ARBA" id="ARBA00022679"/>
    </source>
</evidence>
<dbReference type="GO" id="GO:0000105">
    <property type="term" value="P:L-histidine biosynthetic process"/>
    <property type="evidence" value="ECO:0007669"/>
    <property type="project" value="UniProtKB-UniRule"/>
</dbReference>
<sequence length="369" mass="38763">MNAPVRPLPCPGVLAIDPYVPGKSGAPGVDKVYKLSSNETPLGASKHAIAAYAALADKLEFYPDGASTALREAIGSTFGLDPARIVCGAGSDEILNLLARAYIAPGDEAIYCTYGFLVYKLAILACGGVPVVAPETDCTANVDAILAKVTSKTKMVFLANPNNPTGTYLPVDEVRRLQNSLPASVLLVLDAAYAEYVRRKDYEAGIELVATCDNVVMCRTFSKIYGLAGLRLGWMYGPAHVVDALNRIRGPFNVGAPSIAAGVAALADADHLNAALAHNDRWLPWLAEAIAKLGLTVTPSVGNFLLIHFPATPGKTAKDADAFLTARGLVLRGVAAYGLPDCLRLTVGPEEANRLVVEALTVFTGGRGD</sequence>
<name>A0A0H5B970_BLAVI</name>
<evidence type="ECO:0000256" key="3">
    <source>
        <dbReference type="ARBA" id="ARBA00007970"/>
    </source>
</evidence>
<evidence type="ECO:0000259" key="10">
    <source>
        <dbReference type="Pfam" id="PF00155"/>
    </source>
</evidence>
<comment type="similarity">
    <text evidence="3 9">Belongs to the class-II pyridoxal-phosphate-dependent aminotransferase family. Histidinol-phosphate aminotransferase subfamily.</text>
</comment>
<organism evidence="12 13">
    <name type="scientific">Blastochloris viridis</name>
    <name type="common">Rhodopseudomonas viridis</name>
    <dbReference type="NCBI Taxonomy" id="1079"/>
    <lineage>
        <taxon>Bacteria</taxon>
        <taxon>Pseudomonadati</taxon>
        <taxon>Pseudomonadota</taxon>
        <taxon>Alphaproteobacteria</taxon>
        <taxon>Hyphomicrobiales</taxon>
        <taxon>Blastochloridaceae</taxon>
        <taxon>Blastochloris</taxon>
    </lineage>
</organism>
<dbReference type="GO" id="GO:0030170">
    <property type="term" value="F:pyridoxal phosphate binding"/>
    <property type="evidence" value="ECO:0007669"/>
    <property type="project" value="InterPro"/>
</dbReference>
<keyword evidence="6 9" id="KW-0808">Transferase</keyword>
<evidence type="ECO:0000313" key="11">
    <source>
        <dbReference type="EMBL" id="BAR98772.1"/>
    </source>
</evidence>
<dbReference type="CDD" id="cd00609">
    <property type="entry name" value="AAT_like"/>
    <property type="match status" value="1"/>
</dbReference>
<keyword evidence="9" id="KW-0368">Histidine biosynthesis</keyword>
<evidence type="ECO:0000256" key="9">
    <source>
        <dbReference type="HAMAP-Rule" id="MF_01023"/>
    </source>
</evidence>
<dbReference type="Pfam" id="PF00155">
    <property type="entry name" value="Aminotran_1_2"/>
    <property type="match status" value="1"/>
</dbReference>
<dbReference type="EMBL" id="AP014854">
    <property type="protein sequence ID" value="BAR98772.1"/>
    <property type="molecule type" value="Genomic_DNA"/>
</dbReference>
<evidence type="ECO:0000256" key="8">
    <source>
        <dbReference type="ARBA" id="ARBA00047481"/>
    </source>
</evidence>
<evidence type="ECO:0000256" key="2">
    <source>
        <dbReference type="ARBA" id="ARBA00005011"/>
    </source>
</evidence>
<feature type="modified residue" description="N6-(pyridoxal phosphate)lysine" evidence="9">
    <location>
        <position position="223"/>
    </location>
</feature>
<reference evidence="12" key="2">
    <citation type="submission" date="2015-11" db="EMBL/GenBank/DDBJ databases">
        <authorList>
            <person name="Zhang Y."/>
            <person name="Guo Z."/>
        </authorList>
    </citation>
    <scope>NUCLEOTIDE SEQUENCE</scope>
    <source>
        <strain evidence="12">1</strain>
    </source>
</reference>
<dbReference type="PANTHER" id="PTHR43643">
    <property type="entry name" value="HISTIDINOL-PHOSPHATE AMINOTRANSFERASE 2"/>
    <property type="match status" value="1"/>
</dbReference>
<dbReference type="RefSeq" id="WP_055036013.1">
    <property type="nucleotide sequence ID" value="NZ_AP014854.2"/>
</dbReference>
<dbReference type="EC" id="2.6.1.9" evidence="9"/>
<dbReference type="STRING" id="1079.BVIR_156"/>
<keyword evidence="7 9" id="KW-0663">Pyridoxal phosphate</keyword>
<evidence type="ECO:0000313" key="13">
    <source>
        <dbReference type="Proteomes" id="UP000065734"/>
    </source>
</evidence>
<dbReference type="GO" id="GO:0004400">
    <property type="term" value="F:histidinol-phosphate transaminase activity"/>
    <property type="evidence" value="ECO:0007669"/>
    <property type="project" value="UniProtKB-UniRule"/>
</dbReference>